<dbReference type="EMBL" id="UYRT01009270">
    <property type="protein sequence ID" value="VDK46996.1"/>
    <property type="molecule type" value="Genomic_DNA"/>
</dbReference>
<reference evidence="1 2" key="2">
    <citation type="submission" date="2018-11" db="EMBL/GenBank/DDBJ databases">
        <authorList>
            <consortium name="Pathogen Informatics"/>
        </authorList>
    </citation>
    <scope>NUCLEOTIDE SEQUENCE [LARGE SCALE GENOMIC DNA]</scope>
</reference>
<proteinExistence type="predicted"/>
<dbReference type="Proteomes" id="UP000271098">
    <property type="component" value="Unassembled WGS sequence"/>
</dbReference>
<gene>
    <name evidence="1" type="ORF">GPUH_LOCUS4730</name>
</gene>
<name>A0A183D7N9_9BILA</name>
<organism evidence="3">
    <name type="scientific">Gongylonema pulchrum</name>
    <dbReference type="NCBI Taxonomy" id="637853"/>
    <lineage>
        <taxon>Eukaryota</taxon>
        <taxon>Metazoa</taxon>
        <taxon>Ecdysozoa</taxon>
        <taxon>Nematoda</taxon>
        <taxon>Chromadorea</taxon>
        <taxon>Rhabditida</taxon>
        <taxon>Spirurina</taxon>
        <taxon>Spiruromorpha</taxon>
        <taxon>Spiruroidea</taxon>
        <taxon>Gongylonematidae</taxon>
        <taxon>Gongylonema</taxon>
    </lineage>
</organism>
<sequence>MTHFYVNISRDQDRRGLRMTPPGLLLYLAATITDTGIFRTIVQAVSVFLTYPAIMDSKNLNDDHRKFGNHLLSLGRFCVFSAISYCCTIEGKAQGHCAVRVLVRGAFHRL</sequence>
<evidence type="ECO:0000313" key="3">
    <source>
        <dbReference type="WBParaSite" id="GPUH_0000473701-mRNA-1"/>
    </source>
</evidence>
<protein>
    <submittedName>
        <fullName evidence="3">Proton_antipo_M domain-containing protein</fullName>
    </submittedName>
</protein>
<keyword evidence="2" id="KW-1185">Reference proteome</keyword>
<evidence type="ECO:0000313" key="1">
    <source>
        <dbReference type="EMBL" id="VDK46996.1"/>
    </source>
</evidence>
<reference evidence="3" key="1">
    <citation type="submission" date="2016-06" db="UniProtKB">
        <authorList>
            <consortium name="WormBaseParasite"/>
        </authorList>
    </citation>
    <scope>IDENTIFICATION</scope>
</reference>
<dbReference type="AlphaFoldDB" id="A0A183D7N9"/>
<accession>A0A183D7N9</accession>
<evidence type="ECO:0000313" key="2">
    <source>
        <dbReference type="Proteomes" id="UP000271098"/>
    </source>
</evidence>
<dbReference type="WBParaSite" id="GPUH_0000473701-mRNA-1">
    <property type="protein sequence ID" value="GPUH_0000473701-mRNA-1"/>
    <property type="gene ID" value="GPUH_0000473701"/>
</dbReference>